<proteinExistence type="predicted"/>
<organism evidence="1">
    <name type="scientific">viral metagenome</name>
    <dbReference type="NCBI Taxonomy" id="1070528"/>
    <lineage>
        <taxon>unclassified sequences</taxon>
        <taxon>metagenomes</taxon>
        <taxon>organismal metagenomes</taxon>
    </lineage>
</organism>
<dbReference type="AlphaFoldDB" id="A0A6C0H882"/>
<accession>A0A6C0H882</accession>
<protein>
    <submittedName>
        <fullName evidence="1">Uncharacterized protein</fullName>
    </submittedName>
</protein>
<reference evidence="1" key="1">
    <citation type="journal article" date="2020" name="Nature">
        <title>Giant virus diversity and host interactions through global metagenomics.</title>
        <authorList>
            <person name="Schulz F."/>
            <person name="Roux S."/>
            <person name="Paez-Espino D."/>
            <person name="Jungbluth S."/>
            <person name="Walsh D.A."/>
            <person name="Denef V.J."/>
            <person name="McMahon K.D."/>
            <person name="Konstantinidis K.T."/>
            <person name="Eloe-Fadrosh E.A."/>
            <person name="Kyrpides N.C."/>
            <person name="Woyke T."/>
        </authorList>
    </citation>
    <scope>NUCLEOTIDE SEQUENCE</scope>
    <source>
        <strain evidence="1">GVMAG-M-3300023179-82</strain>
    </source>
</reference>
<sequence>MIKNMDICHMIFIEYINKHLHNNIYCKYYDLQIIQYIIQLMFMTSQDDDLMIYKNKLFKKNININILKKIFYESYNYSKLYKENVTITGDFINISLPRIIIYFELYNPMFFYNLLKIILNFRYQYKLDV</sequence>
<name>A0A6C0H882_9ZZZZ</name>
<dbReference type="EMBL" id="MN739896">
    <property type="protein sequence ID" value="QHT76355.1"/>
    <property type="molecule type" value="Genomic_DNA"/>
</dbReference>
<evidence type="ECO:0000313" key="1">
    <source>
        <dbReference type="EMBL" id="QHT76355.1"/>
    </source>
</evidence>